<proteinExistence type="predicted"/>
<dbReference type="Proteomes" id="UP000182491">
    <property type="component" value="Unassembled WGS sequence"/>
</dbReference>
<evidence type="ECO:0000313" key="2">
    <source>
        <dbReference type="Proteomes" id="UP000182491"/>
    </source>
</evidence>
<name>A0A1I7KXZ8_9BACT</name>
<organism evidence="1 2">
    <name type="scientific">Pontibacter akesuensis</name>
    <dbReference type="NCBI Taxonomy" id="388950"/>
    <lineage>
        <taxon>Bacteria</taxon>
        <taxon>Pseudomonadati</taxon>
        <taxon>Bacteroidota</taxon>
        <taxon>Cytophagia</taxon>
        <taxon>Cytophagales</taxon>
        <taxon>Hymenobacteraceae</taxon>
        <taxon>Pontibacter</taxon>
    </lineage>
</organism>
<gene>
    <name evidence="1" type="ORF">SAMN04487941_0086</name>
</gene>
<dbReference type="STRING" id="388950.GCA_001611675_02898"/>
<keyword evidence="2" id="KW-1185">Reference proteome</keyword>
<protein>
    <submittedName>
        <fullName evidence="1">Uncharacterized protein</fullName>
    </submittedName>
</protein>
<evidence type="ECO:0000313" key="1">
    <source>
        <dbReference type="EMBL" id="SFV02174.1"/>
    </source>
</evidence>
<reference evidence="2" key="1">
    <citation type="submission" date="2016-10" db="EMBL/GenBank/DDBJ databases">
        <authorList>
            <person name="Varghese N."/>
        </authorList>
    </citation>
    <scope>NUCLEOTIDE SEQUENCE [LARGE SCALE GENOMIC DNA]</scope>
    <source>
        <strain evidence="2">DSM 18820</strain>
    </source>
</reference>
<dbReference type="EMBL" id="FPCA01000011">
    <property type="protein sequence ID" value="SFV02174.1"/>
    <property type="molecule type" value="Genomic_DNA"/>
</dbReference>
<dbReference type="AlphaFoldDB" id="A0A1I7KXZ8"/>
<sequence length="49" mass="5611">MKTHEDKKQSLNNKCVLTFMLLRSLAPLKHTMNIVSNSMTIVAEELHTL</sequence>
<accession>A0A1I7KXZ8</accession>